<gene>
    <name evidence="5" type="ORF">H9L17_05780</name>
</gene>
<keyword evidence="6" id="KW-1185">Reference proteome</keyword>
<dbReference type="CDD" id="cd00383">
    <property type="entry name" value="trans_reg_C"/>
    <property type="match status" value="1"/>
</dbReference>
<dbReference type="Gene3D" id="2.120.10.30">
    <property type="entry name" value="TolB, C-terminal domain"/>
    <property type="match status" value="2"/>
</dbReference>
<dbReference type="Pfam" id="PF07676">
    <property type="entry name" value="PD40"/>
    <property type="match status" value="4"/>
</dbReference>
<evidence type="ECO:0000313" key="6">
    <source>
        <dbReference type="Proteomes" id="UP000515977"/>
    </source>
</evidence>
<dbReference type="SUPFAM" id="SSF46894">
    <property type="entry name" value="C-terminal effector domain of the bipartite response regulators"/>
    <property type="match status" value="1"/>
</dbReference>
<dbReference type="Gene3D" id="2.120.10.60">
    <property type="entry name" value="Tricorn protease N-terminal domain"/>
    <property type="match status" value="1"/>
</dbReference>
<keyword evidence="2 3" id="KW-0238">DNA-binding</keyword>
<dbReference type="Proteomes" id="UP000515977">
    <property type="component" value="Chromosome"/>
</dbReference>
<evidence type="ECO:0000256" key="3">
    <source>
        <dbReference type="PROSITE-ProRule" id="PRU01091"/>
    </source>
</evidence>
<protein>
    <submittedName>
        <fullName evidence="5">PD40 domain-containing protein</fullName>
    </submittedName>
</protein>
<dbReference type="KEGG" id="tbv:H9L17_05780"/>
<dbReference type="Gene3D" id="1.10.10.10">
    <property type="entry name" value="Winged helix-like DNA-binding domain superfamily/Winged helix DNA-binding domain"/>
    <property type="match status" value="1"/>
</dbReference>
<dbReference type="PANTHER" id="PTHR36842:SF1">
    <property type="entry name" value="PROTEIN TOLB"/>
    <property type="match status" value="1"/>
</dbReference>
<evidence type="ECO:0000256" key="1">
    <source>
        <dbReference type="ARBA" id="ARBA00009820"/>
    </source>
</evidence>
<dbReference type="SUPFAM" id="SSF82171">
    <property type="entry name" value="DPP6 N-terminal domain-like"/>
    <property type="match status" value="2"/>
</dbReference>
<dbReference type="GO" id="GO:0006355">
    <property type="term" value="P:regulation of DNA-templated transcription"/>
    <property type="evidence" value="ECO:0007669"/>
    <property type="project" value="InterPro"/>
</dbReference>
<feature type="DNA-binding region" description="OmpR/PhoB-type" evidence="3">
    <location>
        <begin position="14"/>
        <end position="113"/>
    </location>
</feature>
<dbReference type="PANTHER" id="PTHR36842">
    <property type="entry name" value="PROTEIN TOLB HOMOLOG"/>
    <property type="match status" value="1"/>
</dbReference>
<proteinExistence type="inferred from homology"/>
<comment type="similarity">
    <text evidence="1">Belongs to the TolB family.</text>
</comment>
<dbReference type="PROSITE" id="PS51755">
    <property type="entry name" value="OMPR_PHOB"/>
    <property type="match status" value="1"/>
</dbReference>
<dbReference type="GO" id="GO:0003677">
    <property type="term" value="F:DNA binding"/>
    <property type="evidence" value="ECO:0007669"/>
    <property type="project" value="UniProtKB-UniRule"/>
</dbReference>
<evidence type="ECO:0000256" key="2">
    <source>
        <dbReference type="ARBA" id="ARBA00023125"/>
    </source>
</evidence>
<name>A0A7G9QWB9_9GAMM</name>
<feature type="domain" description="OmpR/PhoB-type" evidence="4">
    <location>
        <begin position="14"/>
        <end position="113"/>
    </location>
</feature>
<dbReference type="InterPro" id="IPR001867">
    <property type="entry name" value="OmpR/PhoB-type_DNA-bd"/>
</dbReference>
<evidence type="ECO:0000259" key="4">
    <source>
        <dbReference type="PROSITE" id="PS51755"/>
    </source>
</evidence>
<dbReference type="InterPro" id="IPR011042">
    <property type="entry name" value="6-blade_b-propeller_TolB-like"/>
</dbReference>
<accession>A0A7G9QWB9</accession>
<reference evidence="5 6" key="1">
    <citation type="submission" date="2020-08" db="EMBL/GenBank/DDBJ databases">
        <title>Genome sequence of Thermomonas brevis KACC 16975T.</title>
        <authorList>
            <person name="Hyun D.-W."/>
            <person name="Bae J.-W."/>
        </authorList>
    </citation>
    <scope>NUCLEOTIDE SEQUENCE [LARGE SCALE GENOMIC DNA]</scope>
    <source>
        <strain evidence="5 6">KACC 16975</strain>
    </source>
</reference>
<dbReference type="RefSeq" id="WP_187571389.1">
    <property type="nucleotide sequence ID" value="NZ_CP060711.1"/>
</dbReference>
<sequence>MPPNRPGPTDALPANRLRVGACTVDVPLREIVRADGAKTRVTVKSMAVLVLLAEHAGQVVSRDALLHSVWAGTMPTDDVVTQAVTLLRKALGDDRDAPAYVETIPKAGYRLLADVEWSRGAEVPMPKAPLPAGTMGDRRRGWMVALLGLATAAALAWGTLHWRKPQASPPEKAAADAPTTDLPYTLLTARPGPETQPALSPDGALVAYAMPPGAPEDAPAIFVQTAQPTPPRQLTAPPAGHSDHLPRWSPDGRQLMFARIDDTGGCELLLMPASGGATRAVGRCDRLNGRYDWLPDGTGIVAGLKPEGGASARLSVLRLDSGQWRPMAYPADAGSVDFDPRFSPDGTRLGFRRGLSHSDLWAMPAAGGAPTRLTRLQGNITGWDWTPDGRALLFGFLGNPPQLFRHELASGLTRALGRFPASGLDVAARRGAMVFAVDDARVAMFRYPLPLRAGVRAEPLFASTGDDMLPSPSPDGRLLAFLSDRSREARLWLGEPDQPEHLRMIEGITPVARHPAQWSDDSRRLLVIGDEADADGVHRPRLYEVDAASGRSRVLAVADATPYFAQYLPDDRLLLVVDRGAGRLSLWIVVGTAPMRMMATLDDVGEARFDRDSGNVYFVRVGQPGLWRAGPDLRSPVSVDDRRPTGYWLRRWGVLAGRPFALRTAAPACLADWHWLGPGEQAAPGCLDPDRRGVPTQALMVSRDGKWLYAGMTAGQENSDIGLMDLDALKDLASATL</sequence>
<evidence type="ECO:0000313" key="5">
    <source>
        <dbReference type="EMBL" id="QNN47644.1"/>
    </source>
</evidence>
<organism evidence="5 6">
    <name type="scientific">Thermomonas brevis</name>
    <dbReference type="NCBI Taxonomy" id="215691"/>
    <lineage>
        <taxon>Bacteria</taxon>
        <taxon>Pseudomonadati</taxon>
        <taxon>Pseudomonadota</taxon>
        <taxon>Gammaproteobacteria</taxon>
        <taxon>Lysobacterales</taxon>
        <taxon>Lysobacteraceae</taxon>
        <taxon>Thermomonas</taxon>
    </lineage>
</organism>
<dbReference type="Pfam" id="PF00486">
    <property type="entry name" value="Trans_reg_C"/>
    <property type="match status" value="1"/>
</dbReference>
<dbReference type="EMBL" id="CP060711">
    <property type="protein sequence ID" value="QNN47644.1"/>
    <property type="molecule type" value="Genomic_DNA"/>
</dbReference>
<dbReference type="InterPro" id="IPR036388">
    <property type="entry name" value="WH-like_DNA-bd_sf"/>
</dbReference>
<dbReference type="InterPro" id="IPR016032">
    <property type="entry name" value="Sig_transdc_resp-reg_C-effctor"/>
</dbReference>
<dbReference type="AlphaFoldDB" id="A0A7G9QWB9"/>
<dbReference type="GO" id="GO:0000160">
    <property type="term" value="P:phosphorelay signal transduction system"/>
    <property type="evidence" value="ECO:0007669"/>
    <property type="project" value="InterPro"/>
</dbReference>
<dbReference type="InterPro" id="IPR011659">
    <property type="entry name" value="WD40"/>
</dbReference>
<dbReference type="SMART" id="SM00862">
    <property type="entry name" value="Trans_reg_C"/>
    <property type="match status" value="1"/>
</dbReference>